<evidence type="ECO:0000313" key="2">
    <source>
        <dbReference type="Proteomes" id="UP000059074"/>
    </source>
</evidence>
<dbReference type="AlphaFoldDB" id="A0A109BEW9"/>
<keyword evidence="2" id="KW-1185">Reference proteome</keyword>
<gene>
    <name evidence="1" type="ORF">APY04_1922</name>
</gene>
<dbReference type="PATRIC" id="fig|121290.4.peg.1311"/>
<dbReference type="EMBL" id="LMTR01000063">
    <property type="protein sequence ID" value="KWT67563.1"/>
    <property type="molecule type" value="Genomic_DNA"/>
</dbReference>
<name>A0A109BEW9_HYPSL</name>
<reference evidence="1 2" key="1">
    <citation type="submission" date="2015-10" db="EMBL/GenBank/DDBJ databases">
        <title>Transcriptomic analysis of a linuron degrading triple-species bacterial consortium.</title>
        <authorList>
            <person name="Albers P."/>
        </authorList>
    </citation>
    <scope>NUCLEOTIDE SEQUENCE [LARGE SCALE GENOMIC DNA]</scope>
    <source>
        <strain evidence="1 2">WDL6</strain>
    </source>
</reference>
<protein>
    <submittedName>
        <fullName evidence="1">Uncharacterized protein</fullName>
    </submittedName>
</protein>
<accession>A0A109BEW9</accession>
<proteinExistence type="predicted"/>
<dbReference type="Proteomes" id="UP000059074">
    <property type="component" value="Unassembled WGS sequence"/>
</dbReference>
<comment type="caution">
    <text evidence="1">The sequence shown here is derived from an EMBL/GenBank/DDBJ whole genome shotgun (WGS) entry which is preliminary data.</text>
</comment>
<dbReference type="STRING" id="121290.APY04_1922"/>
<sequence>MSDRLIFDANLLRERALQYGAFAMFYVQNVRWPVTAITCEL</sequence>
<organism evidence="1 2">
    <name type="scientific">Hyphomicrobium sulfonivorans</name>
    <dbReference type="NCBI Taxonomy" id="121290"/>
    <lineage>
        <taxon>Bacteria</taxon>
        <taxon>Pseudomonadati</taxon>
        <taxon>Pseudomonadota</taxon>
        <taxon>Alphaproteobacteria</taxon>
        <taxon>Hyphomicrobiales</taxon>
        <taxon>Hyphomicrobiaceae</taxon>
        <taxon>Hyphomicrobium</taxon>
    </lineage>
</organism>
<evidence type="ECO:0000313" key="1">
    <source>
        <dbReference type="EMBL" id="KWT67563.1"/>
    </source>
</evidence>